<sequence>MRRLMSALPPPEAIGRRLTHNLRRVVGRLGFFRRLTA</sequence>
<dbReference type="EMBL" id="CM000780">
    <property type="protein sequence ID" value="AQK57937.1"/>
    <property type="molecule type" value="Genomic_DNA"/>
</dbReference>
<evidence type="ECO:0000313" key="1">
    <source>
        <dbReference type="EMBL" id="AQK57927.1"/>
    </source>
</evidence>
<dbReference type="AlphaFoldDB" id="A0A1D6QJH2"/>
<accession>A0A1D6QJH2</accession>
<protein>
    <submittedName>
        <fullName evidence="1">GINS complex protein</fullName>
    </submittedName>
</protein>
<organism evidence="1">
    <name type="scientific">Zea mays</name>
    <name type="common">Maize</name>
    <dbReference type="NCBI Taxonomy" id="4577"/>
    <lineage>
        <taxon>Eukaryota</taxon>
        <taxon>Viridiplantae</taxon>
        <taxon>Streptophyta</taxon>
        <taxon>Embryophyta</taxon>
        <taxon>Tracheophyta</taxon>
        <taxon>Spermatophyta</taxon>
        <taxon>Magnoliopsida</taxon>
        <taxon>Liliopsida</taxon>
        <taxon>Poales</taxon>
        <taxon>Poaceae</taxon>
        <taxon>PACMAD clade</taxon>
        <taxon>Panicoideae</taxon>
        <taxon>Andropogonodae</taxon>
        <taxon>Andropogoneae</taxon>
        <taxon>Tripsacinae</taxon>
        <taxon>Zea</taxon>
    </lineage>
</organism>
<gene>
    <name evidence="1" type="ORF">ZEAMMB73_Zm00001d052742</name>
</gene>
<proteinExistence type="predicted"/>
<dbReference type="EMBL" id="CM000780">
    <property type="protein sequence ID" value="AQK57927.1"/>
    <property type="molecule type" value="Genomic_DNA"/>
</dbReference>
<name>A0A1D6QJH2_MAIZE</name>
<reference evidence="1" key="1">
    <citation type="submission" date="2015-12" db="EMBL/GenBank/DDBJ databases">
        <title>Update maize B73 reference genome by single molecule sequencing technologies.</title>
        <authorList>
            <consortium name="Maize Genome Sequencing Project"/>
            <person name="Ware D."/>
        </authorList>
    </citation>
    <scope>NUCLEOTIDE SEQUENCE</scope>
    <source>
        <tissue evidence="1">Seedling</tissue>
    </source>
</reference>